<evidence type="ECO:0000256" key="3">
    <source>
        <dbReference type="ARBA" id="ARBA00022723"/>
    </source>
</evidence>
<dbReference type="InterPro" id="IPR001965">
    <property type="entry name" value="Znf_PHD"/>
</dbReference>
<reference evidence="13 14" key="1">
    <citation type="submission" date="2014-04" db="EMBL/GenBank/DDBJ databases">
        <title>A new species of microsporidia sheds light on the evolution of extreme parasitism.</title>
        <authorList>
            <person name="Haag K.L."/>
            <person name="James T.Y."/>
            <person name="Larsson R."/>
            <person name="Schaer T.M."/>
            <person name="Refardt D."/>
            <person name="Pombert J.-F."/>
            <person name="Ebert D."/>
        </authorList>
    </citation>
    <scope>NUCLEOTIDE SEQUENCE [LARGE SCALE GENOMIC DNA]</scope>
    <source>
        <strain evidence="13 14">UGP3</strain>
        <tissue evidence="13">Spores</tissue>
    </source>
</reference>
<feature type="binding site" evidence="9">
    <location>
        <position position="83"/>
    </location>
    <ligand>
        <name>Zn(2+)</name>
        <dbReference type="ChEBI" id="CHEBI:29105"/>
        <label>1</label>
    </ligand>
</feature>
<feature type="compositionally biased region" description="Polar residues" evidence="11">
    <location>
        <begin position="107"/>
        <end position="119"/>
    </location>
</feature>
<dbReference type="FunFam" id="3.30.40.10:FF:000016">
    <property type="entry name" value="Inhibitor of growth protein"/>
    <property type="match status" value="1"/>
</dbReference>
<name>A0A098VSV9_9MICR</name>
<dbReference type="GO" id="GO:0006325">
    <property type="term" value="P:chromatin organization"/>
    <property type="evidence" value="ECO:0007669"/>
    <property type="project" value="UniProtKB-KW"/>
</dbReference>
<evidence type="ECO:0000256" key="11">
    <source>
        <dbReference type="SAM" id="MobiDB-lite"/>
    </source>
</evidence>
<dbReference type="GeneID" id="25259044"/>
<sequence>ILGPSNQDQHQFNKLGLKHENQAPFAMIPGEDGCDTIHPSNGKMSANEFPIDPNEPTYCFCKQVAFGEMIACDNDDCDIKWFHFECVNMKTLPKGVWYCFECESLENQSKPGSLGSSLPNRRVKNVPIRK</sequence>
<dbReference type="AlphaFoldDB" id="A0A098VSV9"/>
<dbReference type="InterPro" id="IPR028651">
    <property type="entry name" value="ING_fam"/>
</dbReference>
<dbReference type="EMBL" id="JMKJ01000128">
    <property type="protein sequence ID" value="KGG52070.1"/>
    <property type="molecule type" value="Genomic_DNA"/>
</dbReference>
<feature type="binding site" evidence="9">
    <location>
        <position position="59"/>
    </location>
    <ligand>
        <name>Zn(2+)</name>
        <dbReference type="ChEBI" id="CHEBI:29105"/>
        <label>1</label>
    </ligand>
</feature>
<accession>A0A098VSV9</accession>
<dbReference type="InterPro" id="IPR019786">
    <property type="entry name" value="Zinc_finger_PHD-type_CS"/>
</dbReference>
<evidence type="ECO:0000259" key="12">
    <source>
        <dbReference type="PROSITE" id="PS50016"/>
    </source>
</evidence>
<dbReference type="InterPro" id="IPR019787">
    <property type="entry name" value="Znf_PHD-finger"/>
</dbReference>
<evidence type="ECO:0000256" key="9">
    <source>
        <dbReference type="PIRSR" id="PIRSR628651-51"/>
    </source>
</evidence>
<dbReference type="RefSeq" id="XP_013238506.1">
    <property type="nucleotide sequence ID" value="XM_013383052.1"/>
</dbReference>
<feature type="region of interest" description="Disordered" evidence="11">
    <location>
        <begin position="107"/>
        <end position="130"/>
    </location>
</feature>
<feature type="binding site" evidence="9">
    <location>
        <position position="61"/>
    </location>
    <ligand>
        <name>Zn(2+)</name>
        <dbReference type="ChEBI" id="CHEBI:29105"/>
        <label>1</label>
    </ligand>
</feature>
<comment type="subcellular location">
    <subcellularLocation>
        <location evidence="1">Nucleus</location>
    </subcellularLocation>
</comment>
<keyword evidence="7" id="KW-0539">Nucleus</keyword>
<feature type="site" description="Histone H3K4me3 binding" evidence="8">
    <location>
        <position position="81"/>
    </location>
</feature>
<dbReference type="Gene3D" id="3.30.40.10">
    <property type="entry name" value="Zinc/RING finger domain, C3HC4 (zinc finger)"/>
    <property type="match status" value="1"/>
</dbReference>
<comment type="similarity">
    <text evidence="2">Belongs to the ING family.</text>
</comment>
<dbReference type="SUPFAM" id="SSF57903">
    <property type="entry name" value="FYVE/PHD zinc finger"/>
    <property type="match status" value="1"/>
</dbReference>
<dbReference type="GO" id="GO:0008270">
    <property type="term" value="F:zinc ion binding"/>
    <property type="evidence" value="ECO:0007669"/>
    <property type="project" value="UniProtKB-KW"/>
</dbReference>
<feature type="binding site" evidence="9">
    <location>
        <position position="77"/>
    </location>
    <ligand>
        <name>Zn(2+)</name>
        <dbReference type="ChEBI" id="CHEBI:29105"/>
        <label>2</label>
    </ligand>
</feature>
<keyword evidence="14" id="KW-1185">Reference proteome</keyword>
<keyword evidence="3 9" id="KW-0479">Metal-binding</keyword>
<feature type="binding site" evidence="9">
    <location>
        <position position="102"/>
    </location>
    <ligand>
        <name>Zn(2+)</name>
        <dbReference type="ChEBI" id="CHEBI:29105"/>
        <label>2</label>
    </ligand>
</feature>
<dbReference type="OrthoDB" id="5411773at2759"/>
<feature type="site" description="Histone H3K4me3 binding" evidence="8">
    <location>
        <position position="69"/>
    </location>
</feature>
<evidence type="ECO:0000256" key="8">
    <source>
        <dbReference type="PIRSR" id="PIRSR628651-50"/>
    </source>
</evidence>
<proteinExistence type="inferred from homology"/>
<evidence type="ECO:0000313" key="14">
    <source>
        <dbReference type="Proteomes" id="UP000029725"/>
    </source>
</evidence>
<protein>
    <recommendedName>
        <fullName evidence="12">PHD-type domain-containing protein</fullName>
    </recommendedName>
</protein>
<comment type="caution">
    <text evidence="13">The sequence shown here is derived from an EMBL/GenBank/DDBJ whole genome shotgun (WGS) entry which is preliminary data.</text>
</comment>
<evidence type="ECO:0000256" key="7">
    <source>
        <dbReference type="ARBA" id="ARBA00023242"/>
    </source>
</evidence>
<dbReference type="PANTHER" id="PTHR10333">
    <property type="entry name" value="INHIBITOR OF GROWTH PROTEIN"/>
    <property type="match status" value="1"/>
</dbReference>
<evidence type="ECO:0000256" key="1">
    <source>
        <dbReference type="ARBA" id="ARBA00004123"/>
    </source>
</evidence>
<dbReference type="PROSITE" id="PS01359">
    <property type="entry name" value="ZF_PHD_1"/>
    <property type="match status" value="1"/>
</dbReference>
<dbReference type="Proteomes" id="UP000029725">
    <property type="component" value="Unassembled WGS sequence"/>
</dbReference>
<feature type="site" description="Histone H3K4me3 binding" evidence="8">
    <location>
        <position position="73"/>
    </location>
</feature>
<evidence type="ECO:0000256" key="4">
    <source>
        <dbReference type="ARBA" id="ARBA00022771"/>
    </source>
</evidence>
<feature type="non-terminal residue" evidence="13">
    <location>
        <position position="1"/>
    </location>
</feature>
<feature type="binding site" evidence="9">
    <location>
        <position position="86"/>
    </location>
    <ligand>
        <name>Zn(2+)</name>
        <dbReference type="ChEBI" id="CHEBI:29105"/>
        <label>1</label>
    </ligand>
</feature>
<feature type="binding site" evidence="9">
    <location>
        <position position="72"/>
    </location>
    <ligand>
        <name>Zn(2+)</name>
        <dbReference type="ChEBI" id="CHEBI:29105"/>
        <label>2</label>
    </ligand>
</feature>
<evidence type="ECO:0000256" key="6">
    <source>
        <dbReference type="ARBA" id="ARBA00022853"/>
    </source>
</evidence>
<keyword evidence="5 9" id="KW-0862">Zinc</keyword>
<dbReference type="GO" id="GO:0005634">
    <property type="term" value="C:nucleus"/>
    <property type="evidence" value="ECO:0007669"/>
    <property type="project" value="UniProtKB-SubCell"/>
</dbReference>
<evidence type="ECO:0000256" key="2">
    <source>
        <dbReference type="ARBA" id="ARBA00010210"/>
    </source>
</evidence>
<organism evidence="13 14">
    <name type="scientific">Mitosporidium daphniae</name>
    <dbReference type="NCBI Taxonomy" id="1485682"/>
    <lineage>
        <taxon>Eukaryota</taxon>
        <taxon>Fungi</taxon>
        <taxon>Fungi incertae sedis</taxon>
        <taxon>Microsporidia</taxon>
        <taxon>Mitosporidium</taxon>
    </lineage>
</organism>
<dbReference type="PANTHER" id="PTHR10333:SF42">
    <property type="entry name" value="INHIBITOR OF GROWTH PROTEIN 5"/>
    <property type="match status" value="1"/>
</dbReference>
<keyword evidence="4 10" id="KW-0863">Zinc-finger</keyword>
<dbReference type="HOGENOM" id="CLU_1943138_0_0_1"/>
<feature type="binding site" evidence="9">
    <location>
        <position position="99"/>
    </location>
    <ligand>
        <name>Zn(2+)</name>
        <dbReference type="ChEBI" id="CHEBI:29105"/>
        <label>2</label>
    </ligand>
</feature>
<dbReference type="VEuPathDB" id="MicrosporidiaDB:DI09_215p20"/>
<feature type="domain" description="PHD-type" evidence="12">
    <location>
        <begin position="56"/>
        <end position="105"/>
    </location>
</feature>
<evidence type="ECO:0000256" key="10">
    <source>
        <dbReference type="PROSITE-ProRule" id="PRU00146"/>
    </source>
</evidence>
<dbReference type="InterPro" id="IPR013083">
    <property type="entry name" value="Znf_RING/FYVE/PHD"/>
</dbReference>
<feature type="site" description="Histone H3K4me3 binding" evidence="8">
    <location>
        <position position="58"/>
    </location>
</feature>
<evidence type="ECO:0000256" key="5">
    <source>
        <dbReference type="ARBA" id="ARBA00022833"/>
    </source>
</evidence>
<evidence type="ECO:0000313" key="13">
    <source>
        <dbReference type="EMBL" id="KGG52070.1"/>
    </source>
</evidence>
<gene>
    <name evidence="13" type="ORF">DI09_215p20</name>
</gene>
<dbReference type="SMART" id="SM00249">
    <property type="entry name" value="PHD"/>
    <property type="match status" value="1"/>
</dbReference>
<keyword evidence="6" id="KW-0156">Chromatin regulator</keyword>
<dbReference type="InterPro" id="IPR011011">
    <property type="entry name" value="Znf_FYVE_PHD"/>
</dbReference>
<dbReference type="PROSITE" id="PS50016">
    <property type="entry name" value="ZF_PHD_2"/>
    <property type="match status" value="1"/>
</dbReference>
<feature type="compositionally biased region" description="Basic residues" evidence="11">
    <location>
        <begin position="121"/>
        <end position="130"/>
    </location>
</feature>